<dbReference type="Proteomes" id="UP000197019">
    <property type="component" value="Chromosome"/>
</dbReference>
<dbReference type="Proteomes" id="UP000237423">
    <property type="component" value="Unassembled WGS sequence"/>
</dbReference>
<dbReference type="RefSeq" id="WP_088620431.1">
    <property type="nucleotide sequence ID" value="NZ_CP022129.1"/>
</dbReference>
<evidence type="ECO:0000313" key="5">
    <source>
        <dbReference type="Proteomes" id="UP000237423"/>
    </source>
</evidence>
<gene>
    <name evidence="3" type="ORF">AADEFJLK_03312</name>
    <name evidence="2" type="ORF">CEK71_16650</name>
</gene>
<evidence type="ECO:0000313" key="2">
    <source>
        <dbReference type="EMBL" id="ASF47559.1"/>
    </source>
</evidence>
<accession>A0A1Z4C217</accession>
<organism evidence="2 4">
    <name type="scientific">Methylovulum psychrotolerans</name>
    <dbReference type="NCBI Taxonomy" id="1704499"/>
    <lineage>
        <taxon>Bacteria</taxon>
        <taxon>Pseudomonadati</taxon>
        <taxon>Pseudomonadota</taxon>
        <taxon>Gammaproteobacteria</taxon>
        <taxon>Methylococcales</taxon>
        <taxon>Methylococcaceae</taxon>
        <taxon>Methylovulum</taxon>
    </lineage>
</organism>
<dbReference type="KEGG" id="mpsy:CEK71_16650"/>
<dbReference type="EMBL" id="PGFZ01000008">
    <property type="protein sequence ID" value="POZ50841.1"/>
    <property type="molecule type" value="Genomic_DNA"/>
</dbReference>
<sequence>MTEILFIFTTIFVAYVIYSIADGQKTAAPSPVPPPASPAEPPVAKAAPAAKATSALASAQPADAPVSAEPAAAVAVNPSAAEPAVTIAKAPPVAAKRVAAEPVPTAAHTVAAKGSVRNPKTGEVATVTNNYRFTKRWIKEALVAEGLLTKIYKNNELDTAAEAAIKTALLELAAMAKYQA</sequence>
<dbReference type="AlphaFoldDB" id="A0A1Z4C217"/>
<dbReference type="OrthoDB" id="5574363at2"/>
<evidence type="ECO:0000313" key="3">
    <source>
        <dbReference type="EMBL" id="POZ50841.1"/>
    </source>
</evidence>
<proteinExistence type="predicted"/>
<name>A0A1Z4C217_9GAMM</name>
<dbReference type="EMBL" id="CP022129">
    <property type="protein sequence ID" value="ASF47559.1"/>
    <property type="molecule type" value="Genomic_DNA"/>
</dbReference>
<protein>
    <submittedName>
        <fullName evidence="2">Uncharacterized protein</fullName>
    </submittedName>
</protein>
<feature type="compositionally biased region" description="Pro residues" evidence="1">
    <location>
        <begin position="30"/>
        <end position="41"/>
    </location>
</feature>
<reference evidence="3 5" key="2">
    <citation type="submission" date="2017-11" db="EMBL/GenBank/DDBJ databases">
        <title>Draft Genome Sequence of Methylobacter psychrotolerans Sph1T, an Obligate Methanotroph from Low-Temperature Environments.</title>
        <authorList>
            <person name="Oshkin I.Y."/>
            <person name="Miroshnikov K."/>
            <person name="Belova S.E."/>
            <person name="Korzhenkov A."/>
            <person name="Toshchakov S.V."/>
            <person name="Dedysh S.N."/>
        </authorList>
    </citation>
    <scope>NUCLEOTIDE SEQUENCE [LARGE SCALE GENOMIC DNA]</scope>
    <source>
        <strain evidence="3 5">Sph1</strain>
    </source>
</reference>
<evidence type="ECO:0000256" key="1">
    <source>
        <dbReference type="SAM" id="MobiDB-lite"/>
    </source>
</evidence>
<reference evidence="2 4" key="1">
    <citation type="submission" date="2017-06" db="EMBL/GenBank/DDBJ databases">
        <title>Genome Sequencing of the methanotroph Methylovulum psychrotolerants str. HV10-M2 isolated from a high-altitude environment.</title>
        <authorList>
            <person name="Mateos-Rivera A."/>
        </authorList>
    </citation>
    <scope>NUCLEOTIDE SEQUENCE [LARGE SCALE GENOMIC DNA]</scope>
    <source>
        <strain evidence="2 4">HV10_M2</strain>
    </source>
</reference>
<evidence type="ECO:0000313" key="4">
    <source>
        <dbReference type="Proteomes" id="UP000197019"/>
    </source>
</evidence>
<keyword evidence="4" id="KW-1185">Reference proteome</keyword>
<feature type="region of interest" description="Disordered" evidence="1">
    <location>
        <begin position="27"/>
        <end position="47"/>
    </location>
</feature>